<dbReference type="InterPro" id="IPR020901">
    <property type="entry name" value="Prtase_inh_Kunz-CS"/>
</dbReference>
<proteinExistence type="predicted"/>
<dbReference type="InterPro" id="IPR050098">
    <property type="entry name" value="TFPI/VKTCI-like"/>
</dbReference>
<evidence type="ECO:0000313" key="4">
    <source>
        <dbReference type="Proteomes" id="UP001162483"/>
    </source>
</evidence>
<dbReference type="SMART" id="SM00131">
    <property type="entry name" value="KU"/>
    <property type="match status" value="2"/>
</dbReference>
<sequence>MVLRYYYNSKENRCVIFLYGGCNGNDNNFYSKQACESACQEANAAVTCQLPVDAGLCDNNVLRYYYDSTENKCLIFQYHGCFGNANNFINKLECEKKNV</sequence>
<evidence type="ECO:0000259" key="2">
    <source>
        <dbReference type="PROSITE" id="PS50279"/>
    </source>
</evidence>
<keyword evidence="1" id="KW-1015">Disulfide bond</keyword>
<feature type="domain" description="BPTI/Kunitz inhibitor" evidence="2">
    <location>
        <begin position="1"/>
        <end position="39"/>
    </location>
</feature>
<dbReference type="EMBL" id="CATNWA010020723">
    <property type="protein sequence ID" value="CAI9619641.1"/>
    <property type="molecule type" value="Genomic_DNA"/>
</dbReference>
<organism evidence="3 4">
    <name type="scientific">Staurois parvus</name>
    <dbReference type="NCBI Taxonomy" id="386267"/>
    <lineage>
        <taxon>Eukaryota</taxon>
        <taxon>Metazoa</taxon>
        <taxon>Chordata</taxon>
        <taxon>Craniata</taxon>
        <taxon>Vertebrata</taxon>
        <taxon>Euteleostomi</taxon>
        <taxon>Amphibia</taxon>
        <taxon>Batrachia</taxon>
        <taxon>Anura</taxon>
        <taxon>Neobatrachia</taxon>
        <taxon>Ranoidea</taxon>
        <taxon>Ranidae</taxon>
        <taxon>Staurois</taxon>
    </lineage>
</organism>
<keyword evidence="4" id="KW-1185">Reference proteome</keyword>
<gene>
    <name evidence="3" type="ORF">SPARVUS_LOCUS15869480</name>
</gene>
<dbReference type="InterPro" id="IPR002223">
    <property type="entry name" value="Kunitz_BPTI"/>
</dbReference>
<comment type="caution">
    <text evidence="3">The sequence shown here is derived from an EMBL/GenBank/DDBJ whole genome shotgun (WGS) entry which is preliminary data.</text>
</comment>
<dbReference type="PANTHER" id="PTHR10083">
    <property type="entry name" value="KUNITZ-TYPE PROTEASE INHIBITOR-RELATED"/>
    <property type="match status" value="1"/>
</dbReference>
<evidence type="ECO:0000256" key="1">
    <source>
        <dbReference type="ARBA" id="ARBA00023157"/>
    </source>
</evidence>
<dbReference type="PROSITE" id="PS00280">
    <property type="entry name" value="BPTI_KUNITZ_1"/>
    <property type="match status" value="2"/>
</dbReference>
<dbReference type="PANTHER" id="PTHR10083:SF374">
    <property type="entry name" value="BPTI_KUNITZ INHIBITOR DOMAIN-CONTAINING PROTEIN"/>
    <property type="match status" value="1"/>
</dbReference>
<dbReference type="Proteomes" id="UP001162483">
    <property type="component" value="Unassembled WGS sequence"/>
</dbReference>
<dbReference type="SUPFAM" id="SSF57362">
    <property type="entry name" value="BPTI-like"/>
    <property type="match status" value="2"/>
</dbReference>
<reference evidence="3" key="1">
    <citation type="submission" date="2023-05" db="EMBL/GenBank/DDBJ databases">
        <authorList>
            <person name="Stuckert A."/>
        </authorList>
    </citation>
    <scope>NUCLEOTIDE SEQUENCE</scope>
</reference>
<dbReference type="Pfam" id="PF00014">
    <property type="entry name" value="Kunitz_BPTI"/>
    <property type="match status" value="2"/>
</dbReference>
<dbReference type="InterPro" id="IPR036880">
    <property type="entry name" value="Kunitz_BPTI_sf"/>
</dbReference>
<feature type="domain" description="BPTI/Kunitz inhibitor" evidence="2">
    <location>
        <begin position="48"/>
        <end position="98"/>
    </location>
</feature>
<protein>
    <recommendedName>
        <fullName evidence="2">BPTI/Kunitz inhibitor domain-containing protein</fullName>
    </recommendedName>
</protein>
<dbReference type="Gene3D" id="4.10.410.10">
    <property type="entry name" value="Pancreatic trypsin inhibitor Kunitz domain"/>
    <property type="match status" value="2"/>
</dbReference>
<evidence type="ECO:0000313" key="3">
    <source>
        <dbReference type="EMBL" id="CAI9619641.1"/>
    </source>
</evidence>
<accession>A0ABN9HGU5</accession>
<dbReference type="CDD" id="cd00109">
    <property type="entry name" value="Kunitz-type"/>
    <property type="match status" value="2"/>
</dbReference>
<name>A0ABN9HGU5_9NEOB</name>
<dbReference type="PRINTS" id="PR00759">
    <property type="entry name" value="BASICPTASE"/>
</dbReference>
<dbReference type="PROSITE" id="PS50279">
    <property type="entry name" value="BPTI_KUNITZ_2"/>
    <property type="match status" value="2"/>
</dbReference>